<evidence type="ECO:0000256" key="6">
    <source>
        <dbReference type="ARBA" id="ARBA00023136"/>
    </source>
</evidence>
<keyword evidence="2" id="KW-0813">Transport</keyword>
<feature type="compositionally biased region" description="Low complexity" evidence="7">
    <location>
        <begin position="444"/>
        <end position="457"/>
    </location>
</feature>
<dbReference type="Proteomes" id="UP000002624">
    <property type="component" value="Unassembled WGS sequence"/>
</dbReference>
<accession>C6HPQ6</accession>
<evidence type="ECO:0000256" key="1">
    <source>
        <dbReference type="ARBA" id="ARBA00004141"/>
    </source>
</evidence>
<feature type="transmembrane region" description="Helical" evidence="8">
    <location>
        <begin position="917"/>
        <end position="940"/>
    </location>
</feature>
<dbReference type="InterPro" id="IPR006153">
    <property type="entry name" value="Cation/H_exchanger_TM"/>
</dbReference>
<evidence type="ECO:0000313" key="11">
    <source>
        <dbReference type="Proteomes" id="UP000002624"/>
    </source>
</evidence>
<keyword evidence="6 8" id="KW-0472">Membrane</keyword>
<dbReference type="eggNOG" id="KOG4444">
    <property type="taxonomic scope" value="Eukaryota"/>
</dbReference>
<keyword evidence="3 8" id="KW-0812">Transmembrane</keyword>
<evidence type="ECO:0000313" key="10">
    <source>
        <dbReference type="EMBL" id="EER37517.1"/>
    </source>
</evidence>
<feature type="transmembrane region" description="Helical" evidence="8">
    <location>
        <begin position="809"/>
        <end position="829"/>
    </location>
</feature>
<evidence type="ECO:0000256" key="5">
    <source>
        <dbReference type="ARBA" id="ARBA00023065"/>
    </source>
</evidence>
<dbReference type="GO" id="GO:0015297">
    <property type="term" value="F:antiporter activity"/>
    <property type="evidence" value="ECO:0007669"/>
    <property type="project" value="InterPro"/>
</dbReference>
<dbReference type="InterPro" id="IPR050794">
    <property type="entry name" value="CPA2_transporter"/>
</dbReference>
<dbReference type="OrthoDB" id="2687058at2759"/>
<sequence length="1137" mass="123509">MISATRRWLRRHRNGIAIGVGVVGAGYLAGQYVLSKISETRERMSSERIARESLRRRFEQNQTDCTFTVLALLPTAAENIIEALPVEELTNELQQKKAERLAKLNAGETTGSDVSSSGAPSATEDDGRSLSSFRSEGYVHTMESSSEAEAQKPKSRAQLWNDLKINSLTRSFTLIYTLSLSPSHAHQLTLGRRNYFSSVVSLASPPQDQSVINLEDHDDERIGHAFGNDFETNRRYLTFSWWLLHRGWRQLMDKTKEAVKDVFGPVNPREDITQERLSELTLAVRKRIEGATEEERNQIFTLLNNEAFSTLIDKNCAIEAFKNPLPSHHHSSSTLQHHQQQQQHLQNFSSSVTLTPATYTSAPTTPSKAKLATILAVIARQAHVIGNGTKPPNDYLTAMEQGVRELEAFAAVVYSTNFAGSMLPLRSSDKEDGSIWWGEHSPSATAADGNADNANNASRQGSTGSPAPRADVSKLGSGGKGGVADIGGEESTDDLGIQQHAHPSVPPAGGRDDDDDGDGTPSFEKVWGRAVEQQQQQQQEPVACIHSSVIWFKITIFSPPLLSSSNLFAAERLLVLLSPSSSPRCIALHRTRAIALNPRLKSLVCAGSEGEDVGKSHSFELVFLDLSLSTILLPLRMGASPPVDGIIKQAKSRRRAKSPKSGGRRPGLAFMSLAWTLPQGMDIASQTTNDQPTITRLIAWWGFRGRRWWIMASVTPTTAMASPTPTVRATPQGGIFDHYNPSKYDPKNPITLFIIQAGIIIIICRALHYPLSKIRQPRVISEVIGGIILGPSVMGRIPGFRAAIFPDESIPNLNLVANLGLVLYLFIIGVETNMRSMLSNWRVAVSVSAAGMVLPFGFGCAISYGLYNEFRDDPSLSPISFGTYALFIGIAMAITAFPVLCRILTELELLNTTVGEIVLSAGVGNDIVGWILLALCVALVNASTGLTALWVLLTCVGFILFLTFAVRPVFIWYLKRTGSLHNGPDQSVVALTLLLALGAAFFTQVIGVHAIFGGFLVGLICPHEGGFAIKTTEKIEDLIGAIFLPLYFALSGLNTNIGLLDTGIIWGYVIAVIVIAFVAKVSGGMLASRLNGLVWRESAAIGVLMSCKGLVELIVLVGKTFFIIVPPSVRKRSATTG</sequence>
<dbReference type="PANTHER" id="PTHR32468">
    <property type="entry name" value="CATION/H + ANTIPORTER"/>
    <property type="match status" value="1"/>
</dbReference>
<feature type="region of interest" description="Disordered" evidence="7">
    <location>
        <begin position="647"/>
        <end position="667"/>
    </location>
</feature>
<evidence type="ECO:0000256" key="2">
    <source>
        <dbReference type="ARBA" id="ARBA00022448"/>
    </source>
</evidence>
<feature type="compositionally biased region" description="Polar residues" evidence="7">
    <location>
        <begin position="107"/>
        <end position="120"/>
    </location>
</feature>
<dbReference type="STRING" id="544712.C6HPQ6"/>
<feature type="transmembrane region" description="Helical" evidence="8">
    <location>
        <begin position="1038"/>
        <end position="1057"/>
    </location>
</feature>
<protein>
    <submittedName>
        <fullName evidence="10">Peroxin 3</fullName>
    </submittedName>
</protein>
<dbReference type="GO" id="GO:0007031">
    <property type="term" value="P:peroxisome organization"/>
    <property type="evidence" value="ECO:0007669"/>
    <property type="project" value="InterPro"/>
</dbReference>
<feature type="domain" description="Cation/H+ exchanger transmembrane" evidence="9">
    <location>
        <begin position="760"/>
        <end position="1116"/>
    </location>
</feature>
<feature type="region of interest" description="Disordered" evidence="7">
    <location>
        <begin position="105"/>
        <end position="131"/>
    </location>
</feature>
<dbReference type="GO" id="GO:0005778">
    <property type="term" value="C:peroxisomal membrane"/>
    <property type="evidence" value="ECO:0007669"/>
    <property type="project" value="InterPro"/>
</dbReference>
<dbReference type="AlphaFoldDB" id="C6HPQ6"/>
<feature type="region of interest" description="Disordered" evidence="7">
    <location>
        <begin position="422"/>
        <end position="523"/>
    </location>
</feature>
<organism evidence="10 11">
    <name type="scientific">Ajellomyces capsulatus (strain H143)</name>
    <name type="common">Darling's disease fungus</name>
    <name type="synonym">Histoplasma capsulatum</name>
    <dbReference type="NCBI Taxonomy" id="544712"/>
    <lineage>
        <taxon>Eukaryota</taxon>
        <taxon>Fungi</taxon>
        <taxon>Dikarya</taxon>
        <taxon>Ascomycota</taxon>
        <taxon>Pezizomycotina</taxon>
        <taxon>Eurotiomycetes</taxon>
        <taxon>Eurotiomycetidae</taxon>
        <taxon>Onygenales</taxon>
        <taxon>Ajellomycetaceae</taxon>
        <taxon>Histoplasma</taxon>
    </lineage>
</organism>
<dbReference type="HOGENOM" id="CLU_003194_0_0_1"/>
<dbReference type="OMA" id="RWWIMAS"/>
<dbReference type="InterPro" id="IPR038770">
    <property type="entry name" value="Na+/solute_symporter_sf"/>
</dbReference>
<feature type="transmembrane region" description="Helical" evidence="8">
    <location>
        <begin position="1064"/>
        <end position="1087"/>
    </location>
</feature>
<dbReference type="Pfam" id="PF00999">
    <property type="entry name" value="Na_H_Exchanger"/>
    <property type="match status" value="1"/>
</dbReference>
<evidence type="ECO:0000256" key="4">
    <source>
        <dbReference type="ARBA" id="ARBA00022989"/>
    </source>
</evidence>
<feature type="transmembrane region" description="Helical" evidence="8">
    <location>
        <begin position="779"/>
        <end position="797"/>
    </location>
</feature>
<dbReference type="GO" id="GO:1902600">
    <property type="term" value="P:proton transmembrane transport"/>
    <property type="evidence" value="ECO:0007669"/>
    <property type="project" value="InterPro"/>
</dbReference>
<feature type="transmembrane region" description="Helical" evidence="8">
    <location>
        <begin position="987"/>
        <end position="1018"/>
    </location>
</feature>
<name>C6HPQ6_AJECH</name>
<evidence type="ECO:0000259" key="9">
    <source>
        <dbReference type="Pfam" id="PF00999"/>
    </source>
</evidence>
<reference evidence="11" key="1">
    <citation type="submission" date="2009-05" db="EMBL/GenBank/DDBJ databases">
        <title>The genome sequence of Ajellomyces capsulatus strain H143.</title>
        <authorList>
            <person name="Champion M."/>
            <person name="Cuomo C.A."/>
            <person name="Ma L.-J."/>
            <person name="Henn M.R."/>
            <person name="Sil A."/>
            <person name="Goldman B."/>
            <person name="Young S.K."/>
            <person name="Kodira C.D."/>
            <person name="Zeng Q."/>
            <person name="Koehrsen M."/>
            <person name="Alvarado L."/>
            <person name="Berlin A.M."/>
            <person name="Borenstein D."/>
            <person name="Chen Z."/>
            <person name="Engels R."/>
            <person name="Freedman E."/>
            <person name="Gellesch M."/>
            <person name="Goldberg J."/>
            <person name="Griggs A."/>
            <person name="Gujja S."/>
            <person name="Heiman D.I."/>
            <person name="Hepburn T.A."/>
            <person name="Howarth C."/>
            <person name="Jen D."/>
            <person name="Larson L."/>
            <person name="Lewis B."/>
            <person name="Mehta T."/>
            <person name="Park D."/>
            <person name="Pearson M."/>
            <person name="Roberts A."/>
            <person name="Saif S."/>
            <person name="Shea T.D."/>
            <person name="Shenoy N."/>
            <person name="Sisk P."/>
            <person name="Stolte C."/>
            <person name="Sykes S."/>
            <person name="Walk T."/>
            <person name="White J."/>
            <person name="Yandava C."/>
            <person name="Klein B."/>
            <person name="McEwen J.G."/>
            <person name="Puccia R."/>
            <person name="Goldman G.H."/>
            <person name="Felipe M.S."/>
            <person name="Nino-Vega G."/>
            <person name="San-Blas G."/>
            <person name="Taylor J.W."/>
            <person name="Mendoza L."/>
            <person name="Galagan J.E."/>
            <person name="Nusbaum C."/>
            <person name="Birren B.W."/>
        </authorList>
    </citation>
    <scope>NUCLEOTIDE SEQUENCE [LARGE SCALE GENOMIC DNA]</scope>
    <source>
        <strain evidence="11">H143</strain>
    </source>
</reference>
<feature type="region of interest" description="Disordered" evidence="7">
    <location>
        <begin position="327"/>
        <end position="347"/>
    </location>
</feature>
<evidence type="ECO:0000256" key="3">
    <source>
        <dbReference type="ARBA" id="ARBA00022692"/>
    </source>
</evidence>
<feature type="transmembrane region" description="Helical" evidence="8">
    <location>
        <begin position="946"/>
        <end position="966"/>
    </location>
</feature>
<dbReference type="EMBL" id="GG692434">
    <property type="protein sequence ID" value="EER37517.1"/>
    <property type="molecule type" value="Genomic_DNA"/>
</dbReference>
<gene>
    <name evidence="10" type="ORF">HCDG_08187</name>
</gene>
<proteinExistence type="predicted"/>
<feature type="compositionally biased region" description="Low complexity" evidence="7">
    <location>
        <begin position="332"/>
        <end position="347"/>
    </location>
</feature>
<feature type="transmembrane region" description="Helical" evidence="8">
    <location>
        <begin position="16"/>
        <end position="34"/>
    </location>
</feature>
<keyword evidence="5" id="KW-0406">Ion transport</keyword>
<dbReference type="InterPro" id="IPR006966">
    <property type="entry name" value="Peroxin-3"/>
</dbReference>
<evidence type="ECO:0000256" key="7">
    <source>
        <dbReference type="SAM" id="MobiDB-lite"/>
    </source>
</evidence>
<feature type="transmembrane region" description="Helical" evidence="8">
    <location>
        <begin position="1099"/>
        <end position="1125"/>
    </location>
</feature>
<feature type="transmembrane region" description="Helical" evidence="8">
    <location>
        <begin position="841"/>
        <end position="864"/>
    </location>
</feature>
<dbReference type="Gene3D" id="1.20.1530.20">
    <property type="match status" value="1"/>
</dbReference>
<comment type="subcellular location">
    <subcellularLocation>
        <location evidence="1">Membrane</location>
        <topology evidence="1">Multi-pass membrane protein</topology>
    </subcellularLocation>
</comment>
<dbReference type="PANTHER" id="PTHR32468:SF0">
    <property type="entry name" value="K(+)_H(+) ANTIPORTER 1"/>
    <property type="match status" value="1"/>
</dbReference>
<feature type="transmembrane region" description="Helical" evidence="8">
    <location>
        <begin position="750"/>
        <end position="767"/>
    </location>
</feature>
<feature type="transmembrane region" description="Helical" evidence="8">
    <location>
        <begin position="884"/>
        <end position="905"/>
    </location>
</feature>
<dbReference type="VEuPathDB" id="FungiDB:HCDG_08187"/>
<evidence type="ECO:0000256" key="8">
    <source>
        <dbReference type="SAM" id="Phobius"/>
    </source>
</evidence>
<keyword evidence="4 8" id="KW-1133">Transmembrane helix</keyword>
<feature type="compositionally biased region" description="Gly residues" evidence="7">
    <location>
        <begin position="476"/>
        <end position="485"/>
    </location>
</feature>
<dbReference type="Pfam" id="PF04882">
    <property type="entry name" value="Peroxin-3"/>
    <property type="match status" value="1"/>
</dbReference>